<name>A0A0D6LR60_9BILA</name>
<evidence type="ECO:0000256" key="5">
    <source>
        <dbReference type="SAM" id="Phobius"/>
    </source>
</evidence>
<dbReference type="InterPro" id="IPR039481">
    <property type="entry name" value="EXOC2/Sec5_N_dom"/>
</dbReference>
<dbReference type="GO" id="GO:0006887">
    <property type="term" value="P:exocytosis"/>
    <property type="evidence" value="ECO:0007669"/>
    <property type="project" value="UniProtKB-KW"/>
</dbReference>
<comment type="similarity">
    <text evidence="1 4">Belongs to the SEC5 family.</text>
</comment>
<feature type="domain" description="Exocyst complex component EXOC2/Sec5 N-terminal" evidence="7">
    <location>
        <begin position="98"/>
        <end position="262"/>
    </location>
</feature>
<comment type="function">
    <text evidence="4">Component of the exocyst complex involved in the docking of exocytic vesicles with fusion sites on the plasma membrane.</text>
</comment>
<organism evidence="8 9">
    <name type="scientific">Ancylostoma ceylanicum</name>
    <dbReference type="NCBI Taxonomy" id="53326"/>
    <lineage>
        <taxon>Eukaryota</taxon>
        <taxon>Metazoa</taxon>
        <taxon>Ecdysozoa</taxon>
        <taxon>Nematoda</taxon>
        <taxon>Chromadorea</taxon>
        <taxon>Rhabditida</taxon>
        <taxon>Rhabditina</taxon>
        <taxon>Rhabditomorpha</taxon>
        <taxon>Strongyloidea</taxon>
        <taxon>Ancylostomatidae</taxon>
        <taxon>Ancylostomatinae</taxon>
        <taxon>Ancylostoma</taxon>
    </lineage>
</organism>
<dbReference type="EMBL" id="KE124975">
    <property type="protein sequence ID" value="EPB73703.1"/>
    <property type="molecule type" value="Genomic_DNA"/>
</dbReference>
<evidence type="ECO:0000313" key="9">
    <source>
        <dbReference type="Proteomes" id="UP000054495"/>
    </source>
</evidence>
<dbReference type="InterPro" id="IPR029175">
    <property type="entry name" value="EXOC2/Sec5"/>
</dbReference>
<evidence type="ECO:0000256" key="2">
    <source>
        <dbReference type="ARBA" id="ARBA00022448"/>
    </source>
</evidence>
<keyword evidence="5" id="KW-0472">Membrane</keyword>
<dbReference type="PANTHER" id="PTHR13043:SF1">
    <property type="entry name" value="EXOCYST COMPLEX COMPONENT 2"/>
    <property type="match status" value="1"/>
</dbReference>
<reference evidence="8 9" key="1">
    <citation type="submission" date="2013-05" db="EMBL/GenBank/DDBJ databases">
        <title>Draft genome of the parasitic nematode Anyclostoma ceylanicum.</title>
        <authorList>
            <person name="Mitreva M."/>
        </authorList>
    </citation>
    <scope>NUCLEOTIDE SEQUENCE [LARGE SCALE GENOMIC DNA]</scope>
</reference>
<dbReference type="SUPFAM" id="SSF56300">
    <property type="entry name" value="Metallo-dependent phosphatases"/>
    <property type="match status" value="1"/>
</dbReference>
<keyword evidence="4" id="KW-0653">Protein transport</keyword>
<evidence type="ECO:0000259" key="7">
    <source>
        <dbReference type="Pfam" id="PF15469"/>
    </source>
</evidence>
<keyword evidence="2 4" id="KW-0813">Transport</keyword>
<feature type="domain" description="Exocyst complex component EXOC2/Sec5 N-terminal" evidence="7">
    <location>
        <begin position="297"/>
        <end position="567"/>
    </location>
</feature>
<accession>A0A0D6LR60</accession>
<keyword evidence="9" id="KW-1185">Reference proteome</keyword>
<dbReference type="AlphaFoldDB" id="A0A0D6LR60"/>
<dbReference type="InterPro" id="IPR029052">
    <property type="entry name" value="Metallo-depent_PP-like"/>
</dbReference>
<dbReference type="InterPro" id="IPR004843">
    <property type="entry name" value="Calcineurin-like_PHP"/>
</dbReference>
<evidence type="ECO:0000259" key="6">
    <source>
        <dbReference type="Pfam" id="PF00149"/>
    </source>
</evidence>
<protein>
    <recommendedName>
        <fullName evidence="4">Exocyst complex component 2</fullName>
    </recommendedName>
</protein>
<feature type="transmembrane region" description="Helical" evidence="5">
    <location>
        <begin position="726"/>
        <end position="746"/>
    </location>
</feature>
<dbReference type="GO" id="GO:0016787">
    <property type="term" value="F:hydrolase activity"/>
    <property type="evidence" value="ECO:0007669"/>
    <property type="project" value="InterPro"/>
</dbReference>
<sequence length="943" mass="106434">MARLSTACVTNCARFRAPIGNRWKTDKKIVARLGQANRGLGEVKIATKSGGRGICNVKFRVFIAQVGPLEESAVWVDETQTVPGREAVRTVAQTTEERDALGLKPTTKKMDSALLSKMFPDGSGNIRMESFNPQWYLLEHHSETPIEDLREALKNMQLAKADEAKKSEQMHKANLYSLISCVDSLAALHDELERSNKAGDFAVIKQIGNQIAEARVKAESVFKDVLSRKDRADATRNALSVLTRFKFIFFLSKTIDDNMKKRSKQRKQHRIIGLPVSAICLVNLCCRCEISILVVETNERQLFVSSLVSILMNKLQSFWKLSNTYTTNDERWTQRQDDINQMLINTINVSSWLILNALVPKALPDDVIKRSFISSLLEAQFTTTHVQPLIELCMTVRLKVVSDVIDKGVESEHSFLLISSSRCKCISCSEDICALGTKENWKQDFSSSVAAKTALPDFYENEVFDCLSAVRDALATTGYPGEACLFSRERFRSTLVDIFVHLITAVRHCFDRLLNLRADLKKPQDLDLNRKDDEKSHLTTKKLLISICNLEFILENALKNIHKRMFDCGVKYADEVYEATVQNAFVNLLDQLEAREPASEREATQRVIDICALEQALGGFTNLETRTHVNAFRAGLVEQLDQRDIISISSPIFKDVCDMGICAQVKAGPDYEAGNRRRFMAVIRMECVLILCNIFIYSQLMAYYDRDENELLKSDRRLLARDRERASKLLIVFMFLSQMVYFLYFAPSTFQNFSGADGGVRIALVSDIHTGASVYSTQVHKVVEALFRLDVDAVALVGDLVDGSVEQIGTRMSPLWILTHRFPTYFVTGNHEYYYGDARKWFHLFASHRIHVLNNECEMFHRICLIGVNDISSGYSGIKNHHMNLTLAMENCTAGSSRIVLAHNPASVLEFSKKDLEKVDVVLSGCADENDTDVRDLGRESGE</sequence>
<dbReference type="PANTHER" id="PTHR13043">
    <property type="entry name" value="EXOCYST COMPLEX COMPONENT SEC5"/>
    <property type="match status" value="1"/>
</dbReference>
<evidence type="ECO:0000313" key="8">
    <source>
        <dbReference type="EMBL" id="EPB73703.1"/>
    </source>
</evidence>
<dbReference type="Gene3D" id="3.60.21.10">
    <property type="match status" value="1"/>
</dbReference>
<comment type="subunit">
    <text evidence="4">Component of the exocyst complex.</text>
</comment>
<dbReference type="GO" id="GO:0000145">
    <property type="term" value="C:exocyst"/>
    <property type="evidence" value="ECO:0007669"/>
    <property type="project" value="UniProtKB-UniRule"/>
</dbReference>
<feature type="domain" description="Calcineurin-like phosphoesterase" evidence="6">
    <location>
        <begin position="761"/>
        <end position="925"/>
    </location>
</feature>
<dbReference type="Pfam" id="PF15469">
    <property type="entry name" value="Sec5"/>
    <property type="match status" value="2"/>
</dbReference>
<dbReference type="GO" id="GO:0006893">
    <property type="term" value="P:Golgi to plasma membrane transport"/>
    <property type="evidence" value="ECO:0007669"/>
    <property type="project" value="UniProtKB-UniRule"/>
</dbReference>
<evidence type="ECO:0000256" key="4">
    <source>
        <dbReference type="RuleBase" id="RU365069"/>
    </source>
</evidence>
<feature type="transmembrane region" description="Helical" evidence="5">
    <location>
        <begin position="688"/>
        <end position="705"/>
    </location>
</feature>
<dbReference type="Proteomes" id="UP000054495">
    <property type="component" value="Unassembled WGS sequence"/>
</dbReference>
<keyword evidence="3 4" id="KW-0268">Exocytosis</keyword>
<evidence type="ECO:0000256" key="1">
    <source>
        <dbReference type="ARBA" id="ARBA00010578"/>
    </source>
</evidence>
<keyword evidence="5" id="KW-0812">Transmembrane</keyword>
<keyword evidence="5" id="KW-1133">Transmembrane helix</keyword>
<gene>
    <name evidence="8" type="ORF">ANCCEY_07217</name>
</gene>
<evidence type="ECO:0000256" key="3">
    <source>
        <dbReference type="ARBA" id="ARBA00022483"/>
    </source>
</evidence>
<dbReference type="GO" id="GO:0015031">
    <property type="term" value="P:protein transport"/>
    <property type="evidence" value="ECO:0007669"/>
    <property type="project" value="UniProtKB-KW"/>
</dbReference>
<proteinExistence type="inferred from homology"/>
<dbReference type="Pfam" id="PF00149">
    <property type="entry name" value="Metallophos"/>
    <property type="match status" value="1"/>
</dbReference>